<name>A0A9D1L5R6_9ACTN</name>
<dbReference type="Proteomes" id="UP000824078">
    <property type="component" value="Unassembled WGS sequence"/>
</dbReference>
<gene>
    <name evidence="3" type="ORF">IAD17_05170</name>
</gene>
<comment type="caution">
    <text evidence="3">The sequence shown here is derived from an EMBL/GenBank/DDBJ whole genome shotgun (WGS) entry which is preliminary data.</text>
</comment>
<sequence>MAKRKDGSMLPKIAQVILIITCCAAALLLQNWFMSDLHFHPLLAGGATVVVVLAFAGISYIALRLTHKANQKDDIRTIDPILNAYEESDSKRQLARDYEEWAAGEHTKIVRVQMLERMAMALARHGHAFEARMRADQLEELASTDAEHASVEKFREVLEKAISEMRAEKTDDTADEASSDHATTSDESDSNKDSDNDSDVTE</sequence>
<protein>
    <submittedName>
        <fullName evidence="3">Uncharacterized protein</fullName>
    </submittedName>
</protein>
<reference evidence="3" key="2">
    <citation type="journal article" date="2021" name="PeerJ">
        <title>Extensive microbial diversity within the chicken gut microbiome revealed by metagenomics and culture.</title>
        <authorList>
            <person name="Gilroy R."/>
            <person name="Ravi A."/>
            <person name="Getino M."/>
            <person name="Pursley I."/>
            <person name="Horton D.L."/>
            <person name="Alikhan N.F."/>
            <person name="Baker D."/>
            <person name="Gharbi K."/>
            <person name="Hall N."/>
            <person name="Watson M."/>
            <person name="Adriaenssens E.M."/>
            <person name="Foster-Nyarko E."/>
            <person name="Jarju S."/>
            <person name="Secka A."/>
            <person name="Antonio M."/>
            <person name="Oren A."/>
            <person name="Chaudhuri R.R."/>
            <person name="La Ragione R."/>
            <person name="Hildebrand F."/>
            <person name="Pallen M.J."/>
        </authorList>
    </citation>
    <scope>NUCLEOTIDE SEQUENCE</scope>
    <source>
        <strain evidence="3">ChiHjej12B11-29160</strain>
    </source>
</reference>
<dbReference type="AlphaFoldDB" id="A0A9D1L5R6"/>
<feature type="transmembrane region" description="Helical" evidence="2">
    <location>
        <begin position="39"/>
        <end position="63"/>
    </location>
</feature>
<evidence type="ECO:0000256" key="1">
    <source>
        <dbReference type="SAM" id="MobiDB-lite"/>
    </source>
</evidence>
<feature type="region of interest" description="Disordered" evidence="1">
    <location>
        <begin position="165"/>
        <end position="202"/>
    </location>
</feature>
<evidence type="ECO:0000313" key="3">
    <source>
        <dbReference type="EMBL" id="HIU24293.1"/>
    </source>
</evidence>
<organism evidence="3 4">
    <name type="scientific">Candidatus Coprovicinus avistercoris</name>
    <dbReference type="NCBI Taxonomy" id="2840754"/>
    <lineage>
        <taxon>Bacteria</taxon>
        <taxon>Bacillati</taxon>
        <taxon>Actinomycetota</taxon>
        <taxon>Coriobacteriia</taxon>
        <taxon>Coriobacteriales</taxon>
        <taxon>Coriobacteriaceae</taxon>
        <taxon>Coriobacteriaceae incertae sedis</taxon>
        <taxon>Candidatus Coprovicinus</taxon>
    </lineage>
</organism>
<accession>A0A9D1L5R6</accession>
<dbReference type="EMBL" id="DVMQ01000016">
    <property type="protein sequence ID" value="HIU24293.1"/>
    <property type="molecule type" value="Genomic_DNA"/>
</dbReference>
<evidence type="ECO:0000313" key="4">
    <source>
        <dbReference type="Proteomes" id="UP000824078"/>
    </source>
</evidence>
<keyword evidence="2" id="KW-0472">Membrane</keyword>
<reference evidence="3" key="1">
    <citation type="submission" date="2020-10" db="EMBL/GenBank/DDBJ databases">
        <authorList>
            <person name="Gilroy R."/>
        </authorList>
    </citation>
    <scope>NUCLEOTIDE SEQUENCE</scope>
    <source>
        <strain evidence="3">ChiHjej12B11-29160</strain>
    </source>
</reference>
<evidence type="ECO:0000256" key="2">
    <source>
        <dbReference type="SAM" id="Phobius"/>
    </source>
</evidence>
<keyword evidence="2" id="KW-0812">Transmembrane</keyword>
<feature type="transmembrane region" description="Helical" evidence="2">
    <location>
        <begin position="12"/>
        <end position="33"/>
    </location>
</feature>
<keyword evidence="2" id="KW-1133">Transmembrane helix</keyword>
<proteinExistence type="predicted"/>